<dbReference type="AlphaFoldDB" id="A0A6J4QXX4"/>
<evidence type="ECO:0000313" key="3">
    <source>
        <dbReference type="EMBL" id="CAA9452813.1"/>
    </source>
</evidence>
<dbReference type="Gene3D" id="1.10.10.10">
    <property type="entry name" value="Winged helix-like DNA-binding domain superfamily/Winged helix DNA-binding domain"/>
    <property type="match status" value="1"/>
</dbReference>
<protein>
    <recommendedName>
        <fullName evidence="2">HTH marR-type domain-containing protein</fullName>
    </recommendedName>
</protein>
<dbReference type="GO" id="GO:0003700">
    <property type="term" value="F:DNA-binding transcription factor activity"/>
    <property type="evidence" value="ECO:0007669"/>
    <property type="project" value="InterPro"/>
</dbReference>
<dbReference type="InterPro" id="IPR036388">
    <property type="entry name" value="WH-like_DNA-bd_sf"/>
</dbReference>
<dbReference type="SUPFAM" id="SSF46785">
    <property type="entry name" value="Winged helix' DNA-binding domain"/>
    <property type="match status" value="1"/>
</dbReference>
<gene>
    <name evidence="3" type="ORF">AVDCRST_MAG37-2557</name>
</gene>
<evidence type="ECO:0000256" key="1">
    <source>
        <dbReference type="SAM" id="MobiDB-lite"/>
    </source>
</evidence>
<dbReference type="InterPro" id="IPR000835">
    <property type="entry name" value="HTH_MarR-typ"/>
</dbReference>
<dbReference type="PANTHER" id="PTHR33164">
    <property type="entry name" value="TRANSCRIPTIONAL REGULATOR, MARR FAMILY"/>
    <property type="match status" value="1"/>
</dbReference>
<feature type="domain" description="HTH marR-type" evidence="2">
    <location>
        <begin position="1"/>
        <end position="166"/>
    </location>
</feature>
<accession>A0A6J4QXX4</accession>
<evidence type="ECO:0000259" key="2">
    <source>
        <dbReference type="PROSITE" id="PS50995"/>
    </source>
</evidence>
<sequence>MTRHADQATSALEDGGNVGPAGRKRGEEGFAAWLDVFQAQTLLGRALEKIMKQKFGLPLADYEVLARLAEVPEGERVRMQELARKVLLSKSGLSQLFTKLERRGLVKRRGDPNNLRVTYATITAEGREVLERARPTFREEIQRLFAGHLSDAEIRTVRRAMGKVIRASGEDPLSEGTND</sequence>
<dbReference type="EMBL" id="CADCVD010000126">
    <property type="protein sequence ID" value="CAA9452813.1"/>
    <property type="molecule type" value="Genomic_DNA"/>
</dbReference>
<proteinExistence type="predicted"/>
<dbReference type="Pfam" id="PF12802">
    <property type="entry name" value="MarR_2"/>
    <property type="match status" value="1"/>
</dbReference>
<dbReference type="InterPro" id="IPR036390">
    <property type="entry name" value="WH_DNA-bd_sf"/>
</dbReference>
<feature type="region of interest" description="Disordered" evidence="1">
    <location>
        <begin position="1"/>
        <end position="21"/>
    </location>
</feature>
<dbReference type="PROSITE" id="PS50995">
    <property type="entry name" value="HTH_MARR_2"/>
    <property type="match status" value="1"/>
</dbReference>
<organism evidence="3">
    <name type="scientific">uncultured Rubrobacteraceae bacterium</name>
    <dbReference type="NCBI Taxonomy" id="349277"/>
    <lineage>
        <taxon>Bacteria</taxon>
        <taxon>Bacillati</taxon>
        <taxon>Actinomycetota</taxon>
        <taxon>Rubrobacteria</taxon>
        <taxon>Rubrobacterales</taxon>
        <taxon>Rubrobacteraceae</taxon>
        <taxon>environmental samples</taxon>
    </lineage>
</organism>
<dbReference type="PANTHER" id="PTHR33164:SF99">
    <property type="entry name" value="MARR FAMILY REGULATORY PROTEIN"/>
    <property type="match status" value="1"/>
</dbReference>
<dbReference type="GO" id="GO:0006950">
    <property type="term" value="P:response to stress"/>
    <property type="evidence" value="ECO:0007669"/>
    <property type="project" value="TreeGrafter"/>
</dbReference>
<dbReference type="InterPro" id="IPR039422">
    <property type="entry name" value="MarR/SlyA-like"/>
</dbReference>
<name>A0A6J4QXX4_9ACTN</name>
<reference evidence="3" key="1">
    <citation type="submission" date="2020-02" db="EMBL/GenBank/DDBJ databases">
        <authorList>
            <person name="Meier V. D."/>
        </authorList>
    </citation>
    <scope>NUCLEOTIDE SEQUENCE</scope>
    <source>
        <strain evidence="3">AVDCRST_MAG37</strain>
    </source>
</reference>
<dbReference type="SMART" id="SM00347">
    <property type="entry name" value="HTH_MARR"/>
    <property type="match status" value="1"/>
</dbReference>